<name>A0A1I2DWM8_9BACT</name>
<dbReference type="Proteomes" id="UP000199513">
    <property type="component" value="Unassembled WGS sequence"/>
</dbReference>
<sequence>MEKRLKTFEDLTPFGGFRLQAVFDNGYGVSVIPRDYLKNIFSMTDSSNSVLEDSYQDSEEMFELVIIMQTGEDDFNIVSDTPVNEIYGDILILNEAEVNKIMKEVQNLPKREI</sequence>
<evidence type="ECO:0000313" key="1">
    <source>
        <dbReference type="EMBL" id="SFE85062.1"/>
    </source>
</evidence>
<evidence type="ECO:0000313" key="2">
    <source>
        <dbReference type="Proteomes" id="UP000199513"/>
    </source>
</evidence>
<dbReference type="RefSeq" id="WP_091541833.1">
    <property type="nucleotide sequence ID" value="NZ_FONY01000008.1"/>
</dbReference>
<gene>
    <name evidence="1" type="ORF">SAMN04488541_100854</name>
</gene>
<proteinExistence type="predicted"/>
<organism evidence="1 2">
    <name type="scientific">Thermoflexibacter ruber</name>
    <dbReference type="NCBI Taxonomy" id="1003"/>
    <lineage>
        <taxon>Bacteria</taxon>
        <taxon>Pseudomonadati</taxon>
        <taxon>Bacteroidota</taxon>
        <taxon>Cytophagia</taxon>
        <taxon>Cytophagales</taxon>
        <taxon>Thermoflexibacteraceae</taxon>
        <taxon>Thermoflexibacter</taxon>
    </lineage>
</organism>
<protein>
    <submittedName>
        <fullName evidence="1">Uncharacterized protein</fullName>
    </submittedName>
</protein>
<dbReference type="EMBL" id="FONY01000008">
    <property type="protein sequence ID" value="SFE85062.1"/>
    <property type="molecule type" value="Genomic_DNA"/>
</dbReference>
<keyword evidence="2" id="KW-1185">Reference proteome</keyword>
<accession>A0A1I2DWM8</accession>
<dbReference type="AlphaFoldDB" id="A0A1I2DWM8"/>
<reference evidence="1 2" key="1">
    <citation type="submission" date="2016-10" db="EMBL/GenBank/DDBJ databases">
        <authorList>
            <person name="de Groot N.N."/>
        </authorList>
    </citation>
    <scope>NUCLEOTIDE SEQUENCE [LARGE SCALE GENOMIC DNA]</scope>
    <source>
        <strain>GEY</strain>
        <strain evidence="2">DSM 9560</strain>
    </source>
</reference>
<dbReference type="STRING" id="1003.SAMN04488541_100854"/>